<organism evidence="1 2">
    <name type="scientific">Diphasiastrum complanatum</name>
    <name type="common">Issler's clubmoss</name>
    <name type="synonym">Lycopodium complanatum</name>
    <dbReference type="NCBI Taxonomy" id="34168"/>
    <lineage>
        <taxon>Eukaryota</taxon>
        <taxon>Viridiplantae</taxon>
        <taxon>Streptophyta</taxon>
        <taxon>Embryophyta</taxon>
        <taxon>Tracheophyta</taxon>
        <taxon>Lycopodiopsida</taxon>
        <taxon>Lycopodiales</taxon>
        <taxon>Lycopodiaceae</taxon>
        <taxon>Lycopodioideae</taxon>
        <taxon>Diphasiastrum</taxon>
    </lineage>
</organism>
<proteinExistence type="predicted"/>
<evidence type="ECO:0000313" key="1">
    <source>
        <dbReference type="EMBL" id="KAJ7565751.1"/>
    </source>
</evidence>
<comment type="caution">
    <text evidence="1">The sequence shown here is derived from an EMBL/GenBank/DDBJ whole genome shotgun (WGS) entry which is preliminary data.</text>
</comment>
<evidence type="ECO:0000313" key="2">
    <source>
        <dbReference type="Proteomes" id="UP001162992"/>
    </source>
</evidence>
<dbReference type="Proteomes" id="UP001162992">
    <property type="component" value="Chromosome 2"/>
</dbReference>
<name>A0ACC2EGZ2_DIPCM</name>
<protein>
    <submittedName>
        <fullName evidence="1">Uncharacterized protein</fullName>
    </submittedName>
</protein>
<accession>A0ACC2EGZ2</accession>
<keyword evidence="2" id="KW-1185">Reference proteome</keyword>
<sequence length="609" mass="66340">MATPHHTYAMEVLRSLSKSRWMVALASFFLMVSSGGALNTFSLFSQHLKLSLEYNQQEMNTISFFKDMGTSIGIFSGFVYSFTGPWLVLMLGCGLNLCGYLMIWLAATQRIARPEVWQMCAYICLVGASAAFTTTAVLVACAKNFPRNQSMILSLLDSTQGLSGAIFALLYQAFFVNRTNSFILLLAWFPALLCLLFMFVIRSLPPVGKYHDTRILYIFLSATLGLAGYLMLVIILQHFVKMEISVVKVIFSVAVLILCIPVAVVLKSELKNAAYAKKHLWFHTELAPLSLNVRYGNAVSVSITAAEKDISQSKGTQSAEEKEIDSLTNGHSPSSQQQLPSSGGLEQEPPVTTSKGSPQNRGDDFTIFEAIFSVDMCLIFIATTCGVGAVITVTNNLGQIGASLGYKESGTNTFIALQSIWDFVGGVSCGFLSDIFLVRYGIARPFFFSLVLLLLAIGNLVIALAIPGALFLGSILVGLSIGGQWSVLYTMIAELFGLKFYGTLQNITYVAKALGTYILSVRIAGILYDREGRKEANGVTSPAPVPAGADQMLCSGSHCYRTTFFIMAAACLFSCFVALVLSIRTIKFYKLTVRKRLGCSKTETPVDVN</sequence>
<dbReference type="EMBL" id="CM055093">
    <property type="protein sequence ID" value="KAJ7565751.1"/>
    <property type="molecule type" value="Genomic_DNA"/>
</dbReference>
<reference evidence="2" key="1">
    <citation type="journal article" date="2024" name="Proc. Natl. Acad. Sci. U.S.A.">
        <title>Extraordinary preservation of gene collinearity over three hundred million years revealed in homosporous lycophytes.</title>
        <authorList>
            <person name="Li C."/>
            <person name="Wickell D."/>
            <person name="Kuo L.Y."/>
            <person name="Chen X."/>
            <person name="Nie B."/>
            <person name="Liao X."/>
            <person name="Peng D."/>
            <person name="Ji J."/>
            <person name="Jenkins J."/>
            <person name="Williams M."/>
            <person name="Shu S."/>
            <person name="Plott C."/>
            <person name="Barry K."/>
            <person name="Rajasekar S."/>
            <person name="Grimwood J."/>
            <person name="Han X."/>
            <person name="Sun S."/>
            <person name="Hou Z."/>
            <person name="He W."/>
            <person name="Dai G."/>
            <person name="Sun C."/>
            <person name="Schmutz J."/>
            <person name="Leebens-Mack J.H."/>
            <person name="Li F.W."/>
            <person name="Wang L."/>
        </authorList>
    </citation>
    <scope>NUCLEOTIDE SEQUENCE [LARGE SCALE GENOMIC DNA]</scope>
    <source>
        <strain evidence="2">cv. PW_Plant_1</strain>
    </source>
</reference>
<gene>
    <name evidence="1" type="ORF">O6H91_02G073200</name>
</gene>